<evidence type="ECO:0000256" key="1">
    <source>
        <dbReference type="SAM" id="MobiDB-lite"/>
    </source>
</evidence>
<feature type="region of interest" description="Disordered" evidence="1">
    <location>
        <begin position="1"/>
        <end position="44"/>
    </location>
</feature>
<keyword evidence="2" id="KW-0472">Membrane</keyword>
<feature type="region of interest" description="Disordered" evidence="1">
    <location>
        <begin position="91"/>
        <end position="111"/>
    </location>
</feature>
<feature type="transmembrane region" description="Helical" evidence="2">
    <location>
        <begin position="58"/>
        <end position="77"/>
    </location>
</feature>
<evidence type="ECO:0000313" key="3">
    <source>
        <dbReference type="EMBL" id="SVB57069.1"/>
    </source>
</evidence>
<feature type="compositionally biased region" description="Basic and acidic residues" evidence="1">
    <location>
        <begin position="266"/>
        <end position="282"/>
    </location>
</feature>
<feature type="region of interest" description="Disordered" evidence="1">
    <location>
        <begin position="248"/>
        <end position="297"/>
    </location>
</feature>
<dbReference type="AlphaFoldDB" id="A0A382F300"/>
<sequence>MHPGTPPVPAASSRACETDEKRWQSKDERSGAEVSSGTPERRRRGFAARRLASTTPRLVRSLVMALLWLCALLLLVVQRLVVKLGQHHDHHANLRQQNSPRSAEDAGHAGIVGPVAGCGGASWAIPTTPRQLGAPRRRLDGQPGVLAAEAALLVHLASPPPSTNGGHLAANNRAILRSGRSVRSLAPMGEPETPLCEVSLRGSGEAAVRRAELHVHVRHLLLTKSLRRLLPREFFLQAPKTYTSLEPARRQLHAGQDGTAQTTSGERSRSKVFRTEGKERGPCRNRSPSKIGPHTCR</sequence>
<keyword evidence="2" id="KW-1133">Transmembrane helix</keyword>
<keyword evidence="2" id="KW-0812">Transmembrane</keyword>
<accession>A0A382F300</accession>
<reference evidence="3" key="1">
    <citation type="submission" date="2018-05" db="EMBL/GenBank/DDBJ databases">
        <authorList>
            <person name="Lanie J.A."/>
            <person name="Ng W.-L."/>
            <person name="Kazmierczak K.M."/>
            <person name="Andrzejewski T.M."/>
            <person name="Davidsen T.M."/>
            <person name="Wayne K.J."/>
            <person name="Tettelin H."/>
            <person name="Glass J.I."/>
            <person name="Rusch D."/>
            <person name="Podicherti R."/>
            <person name="Tsui H.-C.T."/>
            <person name="Winkler M.E."/>
        </authorList>
    </citation>
    <scope>NUCLEOTIDE SEQUENCE</scope>
</reference>
<organism evidence="3">
    <name type="scientific">marine metagenome</name>
    <dbReference type="NCBI Taxonomy" id="408172"/>
    <lineage>
        <taxon>unclassified sequences</taxon>
        <taxon>metagenomes</taxon>
        <taxon>ecological metagenomes</taxon>
    </lineage>
</organism>
<protein>
    <submittedName>
        <fullName evidence="3">Uncharacterized protein</fullName>
    </submittedName>
</protein>
<gene>
    <name evidence="3" type="ORF">METZ01_LOCUS209923</name>
</gene>
<name>A0A382F300_9ZZZZ</name>
<proteinExistence type="predicted"/>
<dbReference type="EMBL" id="UINC01047602">
    <property type="protein sequence ID" value="SVB57069.1"/>
    <property type="molecule type" value="Genomic_DNA"/>
</dbReference>
<evidence type="ECO:0000256" key="2">
    <source>
        <dbReference type="SAM" id="Phobius"/>
    </source>
</evidence>
<feature type="compositionally biased region" description="Basic and acidic residues" evidence="1">
    <location>
        <begin position="16"/>
        <end position="31"/>
    </location>
</feature>